<protein>
    <submittedName>
        <fullName evidence="1">Uncharacterized protein</fullName>
    </submittedName>
</protein>
<dbReference type="EMBL" id="AMEM01000001">
    <property type="protein sequence ID" value="EKX92730.1"/>
    <property type="molecule type" value="Genomic_DNA"/>
</dbReference>
<proteinExistence type="predicted"/>
<organism evidence="1 2">
    <name type="scientific">Corynebacterium durum F0235</name>
    <dbReference type="NCBI Taxonomy" id="1035195"/>
    <lineage>
        <taxon>Bacteria</taxon>
        <taxon>Bacillati</taxon>
        <taxon>Actinomycetota</taxon>
        <taxon>Actinomycetes</taxon>
        <taxon>Mycobacteriales</taxon>
        <taxon>Corynebacteriaceae</taxon>
        <taxon>Corynebacterium</taxon>
    </lineage>
</organism>
<dbReference type="PATRIC" id="fig|1035195.3.peg.22"/>
<keyword evidence="2" id="KW-1185">Reference proteome</keyword>
<accession>L1MNW1</accession>
<reference evidence="1 2" key="1">
    <citation type="submission" date="2012-05" db="EMBL/GenBank/DDBJ databases">
        <authorList>
            <person name="Weinstock G."/>
            <person name="Sodergren E."/>
            <person name="Lobos E.A."/>
            <person name="Fulton L."/>
            <person name="Fulton R."/>
            <person name="Courtney L."/>
            <person name="Fronick C."/>
            <person name="O'Laughlin M."/>
            <person name="Godfrey J."/>
            <person name="Wilson R.M."/>
            <person name="Miner T."/>
            <person name="Farmer C."/>
            <person name="Delehaunty K."/>
            <person name="Cordes M."/>
            <person name="Minx P."/>
            <person name="Tomlinson C."/>
            <person name="Chen J."/>
            <person name="Wollam A."/>
            <person name="Pepin K.H."/>
            <person name="Bhonagiri V."/>
            <person name="Zhang X."/>
            <person name="Suruliraj S."/>
            <person name="Warren W."/>
            <person name="Mitreva M."/>
            <person name="Mardis E.R."/>
            <person name="Wilson R.K."/>
        </authorList>
    </citation>
    <scope>NUCLEOTIDE SEQUENCE [LARGE SCALE GENOMIC DNA]</scope>
    <source>
        <strain evidence="1 2">F0235</strain>
    </source>
</reference>
<name>L1MNW1_9CORY</name>
<dbReference type="Proteomes" id="UP000010445">
    <property type="component" value="Unassembled WGS sequence"/>
</dbReference>
<sequence length="43" mass="4825">MHSAALWGWVDVFFRLMGSAFGRGVDMQKAAPLRRGTAFRNLV</sequence>
<evidence type="ECO:0000313" key="2">
    <source>
        <dbReference type="Proteomes" id="UP000010445"/>
    </source>
</evidence>
<comment type="caution">
    <text evidence="1">The sequence shown here is derived from an EMBL/GenBank/DDBJ whole genome shotgun (WGS) entry which is preliminary data.</text>
</comment>
<gene>
    <name evidence="1" type="ORF">HMPREF9997_00023</name>
</gene>
<evidence type="ECO:0000313" key="1">
    <source>
        <dbReference type="EMBL" id="EKX92730.1"/>
    </source>
</evidence>
<dbReference type="AlphaFoldDB" id="L1MNW1"/>
<dbReference type="HOGENOM" id="CLU_3232306_0_0_11"/>
<dbReference type="STRING" id="1035195.HMPREF9997_00023"/>